<evidence type="ECO:0000259" key="5">
    <source>
        <dbReference type="PROSITE" id="PS51123"/>
    </source>
</evidence>
<dbReference type="PANTHER" id="PTHR30329:SF21">
    <property type="entry name" value="LIPOPROTEIN YIAD-RELATED"/>
    <property type="match status" value="1"/>
</dbReference>
<keyword evidence="7" id="KW-1185">Reference proteome</keyword>
<gene>
    <name evidence="6" type="ORF">OO013_05595</name>
</gene>
<dbReference type="EMBL" id="JAPFQN010000003">
    <property type="protein sequence ID" value="MCX2743328.1"/>
    <property type="molecule type" value="Genomic_DNA"/>
</dbReference>
<dbReference type="RefSeq" id="WP_266055704.1">
    <property type="nucleotide sequence ID" value="NZ_JAPFQN010000003.1"/>
</dbReference>
<feature type="domain" description="OmpA-like" evidence="5">
    <location>
        <begin position="182"/>
        <end position="298"/>
    </location>
</feature>
<dbReference type="Proteomes" id="UP001209885">
    <property type="component" value="Unassembled WGS sequence"/>
</dbReference>
<evidence type="ECO:0000256" key="3">
    <source>
        <dbReference type="ARBA" id="ARBA00023237"/>
    </source>
</evidence>
<evidence type="ECO:0000256" key="4">
    <source>
        <dbReference type="PROSITE-ProRule" id="PRU00473"/>
    </source>
</evidence>
<reference evidence="6 7" key="1">
    <citation type="submission" date="2022-11" db="EMBL/GenBank/DDBJ databases">
        <title>The characterization of three novel Bacteroidetes species and genomic analysis of their roles in tidal elemental geochemical cycles.</title>
        <authorList>
            <person name="Ma K."/>
        </authorList>
    </citation>
    <scope>NUCLEOTIDE SEQUENCE [LARGE SCALE GENOMIC DNA]</scope>
    <source>
        <strain evidence="6 7">M17</strain>
    </source>
</reference>
<evidence type="ECO:0000256" key="2">
    <source>
        <dbReference type="ARBA" id="ARBA00023136"/>
    </source>
</evidence>
<name>A0ABT3RP66_9BACT</name>
<dbReference type="PANTHER" id="PTHR30329">
    <property type="entry name" value="STATOR ELEMENT OF FLAGELLAR MOTOR COMPLEX"/>
    <property type="match status" value="1"/>
</dbReference>
<protein>
    <submittedName>
        <fullName evidence="6">OmpA family protein</fullName>
    </submittedName>
</protein>
<sequence length="405" mass="44857">MKPFLIIIQLFVLSFALSAQIGRTYPDGHGGRVFFPFGDISFADEVVDFQVGDPGPIEGYGVPEPILGIPDYTGDYEKKYVTLGYGGSLTVKFTDNILYDIPGPDLYIFEIGPDVEPVKVYISKNGDDWIFVGETGGGLSEVDITDHVSPTDIFRYVKIIDVKDGKSGRWPGADVDAIGAIGSSINFQLSSAVLFDFGESTLGEDKDELKSIGEKVAEINGLTIIEGYTDNVGSQESNLKLSQERAEAIKNYLINNHDIDEGKVKVYSFGEKNPVADNSTEEGRSKNRRVEVIVFPNENEDSKGVVGTWDASKWGDLHIYRYGNKIAGWYESDGGEIVGEMTDPYTFEGKWVENDSGKTCDSYVYDRNHWGSLKLKFSKDYSTFTMYWGYCDSPADEKGLEGVKK</sequence>
<dbReference type="InterPro" id="IPR036737">
    <property type="entry name" value="OmpA-like_sf"/>
</dbReference>
<comment type="caution">
    <text evidence="6">The sequence shown here is derived from an EMBL/GenBank/DDBJ whole genome shotgun (WGS) entry which is preliminary data.</text>
</comment>
<evidence type="ECO:0000313" key="7">
    <source>
        <dbReference type="Proteomes" id="UP001209885"/>
    </source>
</evidence>
<keyword evidence="3" id="KW-0998">Cell outer membrane</keyword>
<organism evidence="6 7">
    <name type="scientific">Mangrovivirga halotolerans</name>
    <dbReference type="NCBI Taxonomy" id="2993936"/>
    <lineage>
        <taxon>Bacteria</taxon>
        <taxon>Pseudomonadati</taxon>
        <taxon>Bacteroidota</taxon>
        <taxon>Cytophagia</taxon>
        <taxon>Cytophagales</taxon>
        <taxon>Mangrovivirgaceae</taxon>
        <taxon>Mangrovivirga</taxon>
    </lineage>
</organism>
<dbReference type="InterPro" id="IPR006664">
    <property type="entry name" value="OMP_bac"/>
</dbReference>
<proteinExistence type="predicted"/>
<evidence type="ECO:0000256" key="1">
    <source>
        <dbReference type="ARBA" id="ARBA00004442"/>
    </source>
</evidence>
<dbReference type="InterPro" id="IPR006665">
    <property type="entry name" value="OmpA-like"/>
</dbReference>
<keyword evidence="2 4" id="KW-0472">Membrane</keyword>
<dbReference type="CDD" id="cd07185">
    <property type="entry name" value="OmpA_C-like"/>
    <property type="match status" value="1"/>
</dbReference>
<accession>A0ABT3RP66</accession>
<dbReference type="Gene3D" id="3.30.1330.60">
    <property type="entry name" value="OmpA-like domain"/>
    <property type="match status" value="1"/>
</dbReference>
<dbReference type="Pfam" id="PF00691">
    <property type="entry name" value="OmpA"/>
    <property type="match status" value="1"/>
</dbReference>
<dbReference type="InterPro" id="IPR050330">
    <property type="entry name" value="Bact_OuterMem_StrucFunc"/>
</dbReference>
<dbReference type="SUPFAM" id="SSF103088">
    <property type="entry name" value="OmpA-like"/>
    <property type="match status" value="1"/>
</dbReference>
<comment type="subcellular location">
    <subcellularLocation>
        <location evidence="1">Cell outer membrane</location>
    </subcellularLocation>
</comment>
<evidence type="ECO:0000313" key="6">
    <source>
        <dbReference type="EMBL" id="MCX2743328.1"/>
    </source>
</evidence>
<dbReference type="PRINTS" id="PR01021">
    <property type="entry name" value="OMPADOMAIN"/>
</dbReference>
<dbReference type="PROSITE" id="PS51123">
    <property type="entry name" value="OMPA_2"/>
    <property type="match status" value="1"/>
</dbReference>